<name>A0A5C1I281_9SPHI</name>
<sequence length="143" mass="15866">MANIITLAHQKGGGAKSKLALILPLCFQDELKITLINSYLQGDLCNLKKCYLKGKRRALVREVVSQVYYVDILEGLARLFRATLSTGLYKQLRKLKLVINKLLWSKCYGTSCLLVRNGVISDSGMSTNPSHNLLSLLTVNAPL</sequence>
<evidence type="ECO:0000313" key="1">
    <source>
        <dbReference type="EMBL" id="QEM12347.1"/>
    </source>
</evidence>
<organism evidence="1 2">
    <name type="scientific">Mucilaginibacter rubeus</name>
    <dbReference type="NCBI Taxonomy" id="2027860"/>
    <lineage>
        <taxon>Bacteria</taxon>
        <taxon>Pseudomonadati</taxon>
        <taxon>Bacteroidota</taxon>
        <taxon>Sphingobacteriia</taxon>
        <taxon>Sphingobacteriales</taxon>
        <taxon>Sphingobacteriaceae</taxon>
        <taxon>Mucilaginibacter</taxon>
    </lineage>
</organism>
<dbReference type="EMBL" id="CP043450">
    <property type="protein sequence ID" value="QEM12347.1"/>
    <property type="molecule type" value="Genomic_DNA"/>
</dbReference>
<dbReference type="KEGG" id="mrub:DEO27_020780"/>
<evidence type="ECO:0000313" key="2">
    <source>
        <dbReference type="Proteomes" id="UP000251402"/>
    </source>
</evidence>
<proteinExistence type="predicted"/>
<protein>
    <submittedName>
        <fullName evidence="1">Uncharacterized protein</fullName>
    </submittedName>
</protein>
<reference evidence="1" key="1">
    <citation type="submission" date="2019-08" db="EMBL/GenBank/DDBJ databases">
        <title>Comparative genome analysis confer to the adaptation heavy metal polluted environment.</title>
        <authorList>
            <person name="Li Y."/>
        </authorList>
    </citation>
    <scope>NUCLEOTIDE SEQUENCE [LARGE SCALE GENOMIC DNA]</scope>
    <source>
        <strain evidence="1">P1</strain>
    </source>
</reference>
<dbReference type="AlphaFoldDB" id="A0A5C1I281"/>
<accession>A0A5C1I281</accession>
<dbReference type="OrthoDB" id="978593at2"/>
<dbReference type="Proteomes" id="UP000251402">
    <property type="component" value="Chromosome"/>
</dbReference>
<gene>
    <name evidence="1" type="ORF">DEO27_020780</name>
</gene>
<keyword evidence="2" id="KW-1185">Reference proteome</keyword>